<proteinExistence type="predicted"/>
<accession>A0A1L7CHJ1</accession>
<name>A0A1L7CHJ1_9CORY</name>
<gene>
    <name evidence="1" type="ORF">CAQU_09810</name>
</gene>
<sequence>MTSPLKQFQDSMPWSVIMKPRTENTALIGGTESDVYVNLPAGVSTVAITWNGSTNLSIYHRPNRNVRPAAVSSIPNASFMQPKRQVLTLASEDSRGTLHFGTVANPQEVADGNVFALVQIFPTPIKEA</sequence>
<dbReference type="Proteomes" id="UP000185478">
    <property type="component" value="Chromosome"/>
</dbReference>
<organism evidence="1 2">
    <name type="scientific">Corynebacterium aquilae DSM 44791</name>
    <dbReference type="NCBI Taxonomy" id="1431546"/>
    <lineage>
        <taxon>Bacteria</taxon>
        <taxon>Bacillati</taxon>
        <taxon>Actinomycetota</taxon>
        <taxon>Actinomycetes</taxon>
        <taxon>Mycobacteriales</taxon>
        <taxon>Corynebacteriaceae</taxon>
        <taxon>Corynebacterium</taxon>
    </lineage>
</organism>
<dbReference type="AlphaFoldDB" id="A0A1L7CHJ1"/>
<reference evidence="1 2" key="1">
    <citation type="submission" date="2014-08" db="EMBL/GenBank/DDBJ databases">
        <title>Complete genome sequence of Corynebacterium aquilae S-613T(T) (=DSM 44791(T)), isolated from the choana of a healthy golden eagle.</title>
        <authorList>
            <person name="Ruckert C."/>
            <person name="Albersmeier A."/>
            <person name="Winkler A."/>
            <person name="Kalinowski J."/>
        </authorList>
    </citation>
    <scope>NUCLEOTIDE SEQUENCE [LARGE SCALE GENOMIC DNA]</scope>
    <source>
        <strain evidence="1 2">S-613</strain>
    </source>
</reference>
<dbReference type="RefSeq" id="WP_075727227.1">
    <property type="nucleotide sequence ID" value="NZ_CP009245.1"/>
</dbReference>
<keyword evidence="2" id="KW-1185">Reference proteome</keyword>
<protein>
    <submittedName>
        <fullName evidence="1">Uncharacterized protein</fullName>
    </submittedName>
</protein>
<dbReference type="EMBL" id="CP009245">
    <property type="protein sequence ID" value="APT85314.1"/>
    <property type="molecule type" value="Genomic_DNA"/>
</dbReference>
<evidence type="ECO:0000313" key="1">
    <source>
        <dbReference type="EMBL" id="APT85314.1"/>
    </source>
</evidence>
<evidence type="ECO:0000313" key="2">
    <source>
        <dbReference type="Proteomes" id="UP000185478"/>
    </source>
</evidence>
<dbReference type="STRING" id="1431546.CAQU_09810"/>
<dbReference type="KEGG" id="caqu:CAQU_09810"/>